<dbReference type="EMBL" id="UYRU01092109">
    <property type="protein sequence ID" value="VDN37954.1"/>
    <property type="molecule type" value="Genomic_DNA"/>
</dbReference>
<organism evidence="1 2">
    <name type="scientific">Dibothriocephalus latus</name>
    <name type="common">Fish tapeworm</name>
    <name type="synonym">Diphyllobothrium latum</name>
    <dbReference type="NCBI Taxonomy" id="60516"/>
    <lineage>
        <taxon>Eukaryota</taxon>
        <taxon>Metazoa</taxon>
        <taxon>Spiralia</taxon>
        <taxon>Lophotrochozoa</taxon>
        <taxon>Platyhelminthes</taxon>
        <taxon>Cestoda</taxon>
        <taxon>Eucestoda</taxon>
        <taxon>Diphyllobothriidea</taxon>
        <taxon>Diphyllobothriidae</taxon>
        <taxon>Dibothriocephalus</taxon>
    </lineage>
</organism>
<evidence type="ECO:0000313" key="1">
    <source>
        <dbReference type="EMBL" id="VDN37954.1"/>
    </source>
</evidence>
<reference evidence="1 2" key="1">
    <citation type="submission" date="2018-11" db="EMBL/GenBank/DDBJ databases">
        <authorList>
            <consortium name="Pathogen Informatics"/>
        </authorList>
    </citation>
    <scope>NUCLEOTIDE SEQUENCE [LARGE SCALE GENOMIC DNA]</scope>
</reference>
<gene>
    <name evidence="1" type="ORF">DILT_LOCUS17481</name>
</gene>
<proteinExistence type="predicted"/>
<name>A0A3P7N629_DIBLA</name>
<protein>
    <submittedName>
        <fullName evidence="1">Uncharacterized protein</fullName>
    </submittedName>
</protein>
<accession>A0A3P7N629</accession>
<dbReference type="Proteomes" id="UP000281553">
    <property type="component" value="Unassembled WGS sequence"/>
</dbReference>
<sequence>MPLRRGRSGHGTGFRPSMRPCVIPLTCPSSKANLLPWKKTSCRCLQNWRPLDRLGKPRSLNVSVAIRPRVVSSLTPGRRQAGLQTSNFRPISLCRFVYLRHGVAHSVPL</sequence>
<keyword evidence="2" id="KW-1185">Reference proteome</keyword>
<evidence type="ECO:0000313" key="2">
    <source>
        <dbReference type="Proteomes" id="UP000281553"/>
    </source>
</evidence>
<dbReference type="AlphaFoldDB" id="A0A3P7N629"/>
<feature type="non-terminal residue" evidence="1">
    <location>
        <position position="109"/>
    </location>
</feature>